<keyword evidence="3" id="KW-0540">Nuclease</keyword>
<name>A0ABZ2KC24_9BACT</name>
<keyword evidence="4" id="KW-1185">Reference proteome</keyword>
<dbReference type="CDD" id="cd06260">
    <property type="entry name" value="DUF820-like"/>
    <property type="match status" value="1"/>
</dbReference>
<feature type="coiled-coil region" evidence="1">
    <location>
        <begin position="202"/>
        <end position="230"/>
    </location>
</feature>
<dbReference type="Proteomes" id="UP001379533">
    <property type="component" value="Chromosome"/>
</dbReference>
<reference evidence="3 4" key="1">
    <citation type="submission" date="2021-12" db="EMBL/GenBank/DDBJ databases">
        <title>Discovery of the Pendulisporaceae a myxobacterial family with distinct sporulation behavior and unique specialized metabolism.</title>
        <authorList>
            <person name="Garcia R."/>
            <person name="Popoff A."/>
            <person name="Bader C.D."/>
            <person name="Loehr J."/>
            <person name="Walesch S."/>
            <person name="Walt C."/>
            <person name="Boldt J."/>
            <person name="Bunk B."/>
            <person name="Haeckl F.J.F.P.J."/>
            <person name="Gunesch A.P."/>
            <person name="Birkelbach J."/>
            <person name="Nuebel U."/>
            <person name="Pietschmann T."/>
            <person name="Bach T."/>
            <person name="Mueller R."/>
        </authorList>
    </citation>
    <scope>NUCLEOTIDE SEQUENCE [LARGE SCALE GENOMIC DNA]</scope>
    <source>
        <strain evidence="3 4">MSr12523</strain>
    </source>
</reference>
<dbReference type="SUPFAM" id="SSF52980">
    <property type="entry name" value="Restriction endonuclease-like"/>
    <property type="match status" value="1"/>
</dbReference>
<dbReference type="PANTHER" id="PTHR33352:SF2">
    <property type="entry name" value="SLL0995 PROTEIN"/>
    <property type="match status" value="1"/>
</dbReference>
<dbReference type="InterPro" id="IPR012296">
    <property type="entry name" value="Nuclease_put_TT1808"/>
</dbReference>
<keyword evidence="1" id="KW-0175">Coiled coil</keyword>
<dbReference type="Pfam" id="PF05685">
    <property type="entry name" value="Uma2"/>
    <property type="match status" value="1"/>
</dbReference>
<dbReference type="InterPro" id="IPR008538">
    <property type="entry name" value="Uma2"/>
</dbReference>
<dbReference type="InterPro" id="IPR011335">
    <property type="entry name" value="Restrct_endonuc-II-like"/>
</dbReference>
<dbReference type="GO" id="GO:0004519">
    <property type="term" value="F:endonuclease activity"/>
    <property type="evidence" value="ECO:0007669"/>
    <property type="project" value="UniProtKB-KW"/>
</dbReference>
<organism evidence="3 4">
    <name type="scientific">Pendulispora brunnea</name>
    <dbReference type="NCBI Taxonomy" id="2905690"/>
    <lineage>
        <taxon>Bacteria</taxon>
        <taxon>Pseudomonadati</taxon>
        <taxon>Myxococcota</taxon>
        <taxon>Myxococcia</taxon>
        <taxon>Myxococcales</taxon>
        <taxon>Sorangiineae</taxon>
        <taxon>Pendulisporaceae</taxon>
        <taxon>Pendulispora</taxon>
    </lineage>
</organism>
<dbReference type="Gene3D" id="3.90.1570.10">
    <property type="entry name" value="tt1808, chain A"/>
    <property type="match status" value="1"/>
</dbReference>
<protein>
    <submittedName>
        <fullName evidence="3">Uma2 family endonuclease</fullName>
    </submittedName>
</protein>
<proteinExistence type="predicted"/>
<dbReference type="RefSeq" id="WP_394845734.1">
    <property type="nucleotide sequence ID" value="NZ_CP089982.1"/>
</dbReference>
<keyword evidence="3" id="KW-0255">Endonuclease</keyword>
<gene>
    <name evidence="3" type="ORF">LZC95_52980</name>
</gene>
<feature type="domain" description="Putative restriction endonuclease" evidence="2">
    <location>
        <begin position="33"/>
        <end position="143"/>
    </location>
</feature>
<accession>A0ABZ2KC24</accession>
<evidence type="ECO:0000313" key="3">
    <source>
        <dbReference type="EMBL" id="WXA95125.1"/>
    </source>
</evidence>
<evidence type="ECO:0000256" key="1">
    <source>
        <dbReference type="SAM" id="Coils"/>
    </source>
</evidence>
<evidence type="ECO:0000259" key="2">
    <source>
        <dbReference type="Pfam" id="PF05685"/>
    </source>
</evidence>
<sequence>MSQSAVPRLRDLPPVRYVRDPEPVHFPEEEEVPEGYVHLLLRTFLFELLQFVLGESNSVNSDQFVYWNARSPKRCLSPDVFVRMNTPQSAVGSWKTWERGGPPDLAVEIISPNEGDGIEWEEKLLRYHELGVRELIRFDPEDPPGARLRAWDRIKEDLVERQVEGETTHCATLRLTWAVRPIKKWPVALRLLDADGNLVLNEAETEARAREAETRAREAAEARVRELEEELRRRGG</sequence>
<dbReference type="PANTHER" id="PTHR33352">
    <property type="entry name" value="SLR1095 PROTEIN"/>
    <property type="match status" value="1"/>
</dbReference>
<keyword evidence="3" id="KW-0378">Hydrolase</keyword>
<evidence type="ECO:0000313" key="4">
    <source>
        <dbReference type="Proteomes" id="UP001379533"/>
    </source>
</evidence>
<dbReference type="EMBL" id="CP089982">
    <property type="protein sequence ID" value="WXA95125.1"/>
    <property type="molecule type" value="Genomic_DNA"/>
</dbReference>